<dbReference type="Proteomes" id="UP000781958">
    <property type="component" value="Unassembled WGS sequence"/>
</dbReference>
<evidence type="ECO:0000256" key="1">
    <source>
        <dbReference type="SAM" id="SignalP"/>
    </source>
</evidence>
<feature type="signal peptide" evidence="1">
    <location>
        <begin position="1"/>
        <end position="20"/>
    </location>
</feature>
<dbReference type="InterPro" id="IPR009560">
    <property type="entry name" value="DUF1176"/>
</dbReference>
<name>A0ABS4SIE3_9PROT</name>
<dbReference type="EMBL" id="JAGINP010000004">
    <property type="protein sequence ID" value="MBP2291712.1"/>
    <property type="molecule type" value="Genomic_DNA"/>
</dbReference>
<evidence type="ECO:0000259" key="2">
    <source>
        <dbReference type="Pfam" id="PF07007"/>
    </source>
</evidence>
<dbReference type="Pfam" id="PF07007">
    <property type="entry name" value="LprI"/>
    <property type="match status" value="1"/>
</dbReference>
<accession>A0ABS4SIE3</accession>
<dbReference type="Gene3D" id="1.20.1270.180">
    <property type="match status" value="1"/>
</dbReference>
<dbReference type="InterPro" id="IPR052755">
    <property type="entry name" value="Lysozyme_Inhibitor_LprI"/>
</dbReference>
<organism evidence="3 4">
    <name type="scientific">Azospirillum rugosum</name>
    <dbReference type="NCBI Taxonomy" id="416170"/>
    <lineage>
        <taxon>Bacteria</taxon>
        <taxon>Pseudomonadati</taxon>
        <taxon>Pseudomonadota</taxon>
        <taxon>Alphaproteobacteria</taxon>
        <taxon>Rhodospirillales</taxon>
        <taxon>Azospirillaceae</taxon>
        <taxon>Azospirillum</taxon>
    </lineage>
</organism>
<feature type="chain" id="PRO_5046385866" evidence="1">
    <location>
        <begin position="21"/>
        <end position="303"/>
    </location>
</feature>
<reference evidence="3 4" key="1">
    <citation type="submission" date="2021-03" db="EMBL/GenBank/DDBJ databases">
        <title>Genomic Encyclopedia of Type Strains, Phase III (KMG-III): the genomes of soil and plant-associated and newly described type strains.</title>
        <authorList>
            <person name="Whitman W."/>
        </authorList>
    </citation>
    <scope>NUCLEOTIDE SEQUENCE [LARGE SCALE GENOMIC DNA]</scope>
    <source>
        <strain evidence="3 4">IMMIB AFH-6</strain>
    </source>
</reference>
<dbReference type="InterPro" id="IPR009739">
    <property type="entry name" value="LprI-like_N"/>
</dbReference>
<gene>
    <name evidence="3" type="ORF">J2851_001461</name>
</gene>
<feature type="domain" description="Lysozyme inhibitor LprI-like N-terminal" evidence="2">
    <location>
        <begin position="28"/>
        <end position="95"/>
    </location>
</feature>
<sequence>MRQTLVAVLLLLPLTAPAVAAQPPSFDCAKASQPAEKAVCADATLSAMDRLLDRAYRMALDGLPAEQAASLKGDQVRWLLERARAYKAANEANGNDGRAALVTLYDQRLRAVIAKAGPRILPAALAKAQPIDPLAEAGPGAEEEIAFVAYVLTSLFPDPPVPGAGGEAEVMSPYERYAGFTYAGALPDGRLFVAVAQDCGAYQCSTTPFVVDKAKGTAARLAVEVVEQGKRRLDPQAVPLGAPSVKGDVVELFELARGAGDCGVKWRYRVEGAALALVQSVEKPACDGKDWSRAVTKSYGKPD</sequence>
<protein>
    <submittedName>
        <fullName evidence="3">Uncharacterized protein YecT (DUF1311 family)</fullName>
    </submittedName>
</protein>
<proteinExistence type="predicted"/>
<keyword evidence="4" id="KW-1185">Reference proteome</keyword>
<evidence type="ECO:0000313" key="3">
    <source>
        <dbReference type="EMBL" id="MBP2291712.1"/>
    </source>
</evidence>
<dbReference type="PANTHER" id="PTHR37549:SF1">
    <property type="entry name" value="LIPOPROTEIN LPRI"/>
    <property type="match status" value="1"/>
</dbReference>
<dbReference type="RefSeq" id="WP_209765286.1">
    <property type="nucleotide sequence ID" value="NZ_JAGINP010000004.1"/>
</dbReference>
<keyword evidence="1" id="KW-0732">Signal</keyword>
<comment type="caution">
    <text evidence="3">The sequence shown here is derived from an EMBL/GenBank/DDBJ whole genome shotgun (WGS) entry which is preliminary data.</text>
</comment>
<dbReference type="PANTHER" id="PTHR37549">
    <property type="entry name" value="LIPOPROTEIN LPRI"/>
    <property type="match status" value="1"/>
</dbReference>
<dbReference type="Pfam" id="PF06674">
    <property type="entry name" value="DUF1176"/>
    <property type="match status" value="1"/>
</dbReference>
<evidence type="ECO:0000313" key="4">
    <source>
        <dbReference type="Proteomes" id="UP000781958"/>
    </source>
</evidence>